<feature type="transmembrane region" description="Helical" evidence="1">
    <location>
        <begin position="9"/>
        <end position="30"/>
    </location>
</feature>
<keyword evidence="1" id="KW-1133">Transmembrane helix</keyword>
<dbReference type="Proteomes" id="UP001267878">
    <property type="component" value="Unassembled WGS sequence"/>
</dbReference>
<feature type="transmembrane region" description="Helical" evidence="1">
    <location>
        <begin position="42"/>
        <end position="64"/>
    </location>
</feature>
<evidence type="ECO:0000256" key="1">
    <source>
        <dbReference type="SAM" id="Phobius"/>
    </source>
</evidence>
<gene>
    <name evidence="2" type="ORF">J2X04_000468</name>
</gene>
<evidence type="ECO:0000313" key="3">
    <source>
        <dbReference type="Proteomes" id="UP001267878"/>
    </source>
</evidence>
<dbReference type="EMBL" id="JAVDVW010000001">
    <property type="protein sequence ID" value="MDR7098121.1"/>
    <property type="molecule type" value="Genomic_DNA"/>
</dbReference>
<accession>A0ABU1VKY1</accession>
<keyword evidence="3" id="KW-1185">Reference proteome</keyword>
<reference evidence="2 3" key="1">
    <citation type="submission" date="2023-07" db="EMBL/GenBank/DDBJ databases">
        <title>Sorghum-associated microbial communities from plants grown in Nebraska, USA.</title>
        <authorList>
            <person name="Schachtman D."/>
        </authorList>
    </citation>
    <scope>NUCLEOTIDE SEQUENCE [LARGE SCALE GENOMIC DNA]</scope>
    <source>
        <strain evidence="2 3">BE187</strain>
    </source>
</reference>
<protein>
    <submittedName>
        <fullName evidence="2">Phage tail protein</fullName>
    </submittedName>
</protein>
<dbReference type="RefSeq" id="WP_310051671.1">
    <property type="nucleotide sequence ID" value="NZ_JAVDVW010000001.1"/>
</dbReference>
<sequence length="89" mass="9215">MLTTPRARFAYVLTMLAAFTGVLGLAVIAMKQAIFAGAAEAWMMGGVLAVVVGLPLAMVLLPVASWLQQRARAHAIVPNVGENVPGAGQ</sequence>
<organism evidence="2 3">
    <name type="scientific">Agrilutibacter niabensis</name>
    <dbReference type="NCBI Taxonomy" id="380628"/>
    <lineage>
        <taxon>Bacteria</taxon>
        <taxon>Pseudomonadati</taxon>
        <taxon>Pseudomonadota</taxon>
        <taxon>Gammaproteobacteria</taxon>
        <taxon>Lysobacterales</taxon>
        <taxon>Lysobacteraceae</taxon>
        <taxon>Agrilutibacter</taxon>
    </lineage>
</organism>
<proteinExistence type="predicted"/>
<keyword evidence="1" id="KW-0472">Membrane</keyword>
<evidence type="ECO:0000313" key="2">
    <source>
        <dbReference type="EMBL" id="MDR7098121.1"/>
    </source>
</evidence>
<comment type="caution">
    <text evidence="2">The sequence shown here is derived from an EMBL/GenBank/DDBJ whole genome shotgun (WGS) entry which is preliminary data.</text>
</comment>
<name>A0ABU1VKY1_9GAMM</name>
<keyword evidence="1" id="KW-0812">Transmembrane</keyword>